<feature type="signal peptide" evidence="6">
    <location>
        <begin position="1"/>
        <end position="33"/>
    </location>
</feature>
<evidence type="ECO:0000256" key="2">
    <source>
        <dbReference type="ARBA" id="ARBA00012755"/>
    </source>
</evidence>
<evidence type="ECO:0000313" key="9">
    <source>
        <dbReference type="EMBL" id="EFR54029.1"/>
    </source>
</evidence>
<comment type="similarity">
    <text evidence="5">Belongs to the glycosyl hydrolase.</text>
</comment>
<protein>
    <recommendedName>
        <fullName evidence="2 5">Alpha-galactosidase</fullName>
        <ecNumber evidence="2 5">3.2.1.22</ecNumber>
    </recommendedName>
</protein>
<dbReference type="Gene3D" id="2.70.98.60">
    <property type="entry name" value="alpha-galactosidase from lactobacil brevis"/>
    <property type="match status" value="1"/>
</dbReference>
<dbReference type="InterPro" id="IPR013780">
    <property type="entry name" value="Glyco_hydro_b"/>
</dbReference>
<proteinExistence type="inferred from homology"/>
<dbReference type="InterPro" id="IPR002252">
    <property type="entry name" value="Glyco_hydro_36"/>
</dbReference>
<evidence type="ECO:0000313" key="10">
    <source>
        <dbReference type="Proteomes" id="UP000005101"/>
    </source>
</evidence>
<dbReference type="EMBL" id="EQ973214">
    <property type="protein sequence ID" value="EFR54029.1"/>
    <property type="molecule type" value="Genomic_DNA"/>
</dbReference>
<keyword evidence="3 5" id="KW-0378">Hydrolase</keyword>
<evidence type="ECO:0000256" key="1">
    <source>
        <dbReference type="ARBA" id="ARBA00001255"/>
    </source>
</evidence>
<evidence type="ECO:0000256" key="3">
    <source>
        <dbReference type="ARBA" id="ARBA00022801"/>
    </source>
</evidence>
<dbReference type="InterPro" id="IPR017853">
    <property type="entry name" value="GH"/>
</dbReference>
<gene>
    <name evidence="9" type="ORF">BFAG_02726</name>
</gene>
<feature type="domain" description="Glycosyl hydrolase family 36 C-terminal" evidence="7">
    <location>
        <begin position="642"/>
        <end position="730"/>
    </location>
</feature>
<evidence type="ECO:0000259" key="7">
    <source>
        <dbReference type="Pfam" id="PF16874"/>
    </source>
</evidence>
<dbReference type="InterPro" id="IPR013785">
    <property type="entry name" value="Aldolase_TIM"/>
</dbReference>
<dbReference type="InterPro" id="IPR000111">
    <property type="entry name" value="Glyco_hydro_27/36_CS"/>
</dbReference>
<name>A0ABN0BME5_BACFG</name>
<dbReference type="CDD" id="cd14791">
    <property type="entry name" value="GH36"/>
    <property type="match status" value="1"/>
</dbReference>
<keyword evidence="10" id="KW-1185">Reference proteome</keyword>
<organism evidence="9 10">
    <name type="scientific">Bacteroides fragilis 3_1_12</name>
    <dbReference type="NCBI Taxonomy" id="457424"/>
    <lineage>
        <taxon>Bacteria</taxon>
        <taxon>Pseudomonadati</taxon>
        <taxon>Bacteroidota</taxon>
        <taxon>Bacteroidia</taxon>
        <taxon>Bacteroidales</taxon>
        <taxon>Bacteroidaceae</taxon>
        <taxon>Bacteroides</taxon>
    </lineage>
</organism>
<dbReference type="PANTHER" id="PTHR43053:SF3">
    <property type="entry name" value="ALPHA-GALACTOSIDASE C-RELATED"/>
    <property type="match status" value="1"/>
</dbReference>
<evidence type="ECO:0000259" key="8">
    <source>
        <dbReference type="Pfam" id="PF16875"/>
    </source>
</evidence>
<reference evidence="9 10" key="1">
    <citation type="submission" date="2008-12" db="EMBL/GenBank/DDBJ databases">
        <title>Annotation of Bacteroides fragilis strain 3_1_12.</title>
        <authorList>
            <consortium name="The Broad Institute Genome Sequencing Platform"/>
            <person name="Ward D."/>
            <person name="Young S.K."/>
            <person name="Kodira C.D."/>
            <person name="Zeng Q."/>
            <person name="Koehrsen M."/>
            <person name="Alvarado L."/>
            <person name="Berlin A."/>
            <person name="Borenstein D."/>
            <person name="Chen Z."/>
            <person name="Engels R."/>
            <person name="Freedman E."/>
            <person name="Gellesch M."/>
            <person name="Goldberg J."/>
            <person name="Griggs A."/>
            <person name="Gujja S."/>
            <person name="Heiman D."/>
            <person name="Hepburn T."/>
            <person name="Howarth C."/>
            <person name="Jen D."/>
            <person name="Larson L."/>
            <person name="Lewis B."/>
            <person name="Mehta T."/>
            <person name="Park D."/>
            <person name="Pearson M."/>
            <person name="Roberts A."/>
            <person name="Saif S."/>
            <person name="Shea T."/>
            <person name="Shenoy N."/>
            <person name="Sisk P."/>
            <person name="Stolte C."/>
            <person name="Sykes S."/>
            <person name="Walk T."/>
            <person name="White J."/>
            <person name="Yandava C."/>
            <person name="Allen-Vercoe E."/>
            <person name="Strauss J."/>
            <person name="Ambrose C."/>
            <person name="Lander E."/>
            <person name="Nusbaum C."/>
            <person name="Galagan J."/>
            <person name="Birren B."/>
        </authorList>
    </citation>
    <scope>NUCLEOTIDE SEQUENCE [LARGE SCALE GENOMIC DNA]</scope>
    <source>
        <strain evidence="9 10">3_1_12</strain>
    </source>
</reference>
<dbReference type="InterPro" id="IPR031705">
    <property type="entry name" value="Glyco_hydro_36_C"/>
</dbReference>
<dbReference type="Gene3D" id="3.20.20.70">
    <property type="entry name" value="Aldolase class I"/>
    <property type="match status" value="1"/>
</dbReference>
<keyword evidence="6" id="KW-0732">Signal</keyword>
<dbReference type="GO" id="GO:0004557">
    <property type="term" value="F:alpha-galactosidase activity"/>
    <property type="evidence" value="ECO:0007669"/>
    <property type="project" value="UniProtKB-EC"/>
</dbReference>
<dbReference type="PROSITE" id="PS00512">
    <property type="entry name" value="ALPHA_GALACTOSIDASE"/>
    <property type="match status" value="1"/>
</dbReference>
<dbReference type="Pfam" id="PF16874">
    <property type="entry name" value="Glyco_hydro_36C"/>
    <property type="match status" value="1"/>
</dbReference>
<dbReference type="InterPro" id="IPR038417">
    <property type="entry name" value="Alpga-gal_N_sf"/>
</dbReference>
<feature type="domain" description="Glycosyl hydrolase family 36 N-terminal" evidence="8">
    <location>
        <begin position="58"/>
        <end position="282"/>
    </location>
</feature>
<dbReference type="Proteomes" id="UP000005101">
    <property type="component" value="Unassembled WGS sequence"/>
</dbReference>
<dbReference type="SUPFAM" id="SSF51445">
    <property type="entry name" value="(Trans)glycosidases"/>
    <property type="match status" value="1"/>
</dbReference>
<evidence type="ECO:0000256" key="4">
    <source>
        <dbReference type="ARBA" id="ARBA00023295"/>
    </source>
</evidence>
<dbReference type="Gene3D" id="2.60.40.1180">
    <property type="entry name" value="Golgi alpha-mannosidase II"/>
    <property type="match status" value="1"/>
</dbReference>
<dbReference type="PIRSF" id="PIRSF005536">
    <property type="entry name" value="Agal"/>
    <property type="match status" value="1"/>
</dbReference>
<keyword evidence="4 5" id="KW-0326">Glycosidase</keyword>
<dbReference type="InterPro" id="IPR031704">
    <property type="entry name" value="Glyco_hydro_36_N"/>
</dbReference>
<dbReference type="InterPro" id="IPR050985">
    <property type="entry name" value="Alpha-glycosidase_related"/>
</dbReference>
<evidence type="ECO:0000256" key="6">
    <source>
        <dbReference type="SAM" id="SignalP"/>
    </source>
</evidence>
<comment type="catalytic activity">
    <reaction evidence="1 5">
        <text>Hydrolysis of terminal, non-reducing alpha-D-galactose residues in alpha-D-galactosides, including galactose oligosaccharides, galactomannans and galactolipids.</text>
        <dbReference type="EC" id="3.2.1.22"/>
    </reaction>
</comment>
<accession>A0ABN0BME5</accession>
<dbReference type="EC" id="3.2.1.22" evidence="2 5"/>
<dbReference type="Pfam" id="PF02065">
    <property type="entry name" value="Melibiase"/>
    <property type="match status" value="1"/>
</dbReference>
<feature type="chain" id="PRO_5047084315" description="Alpha-galactosidase" evidence="6">
    <location>
        <begin position="34"/>
        <end position="733"/>
    </location>
</feature>
<dbReference type="PANTHER" id="PTHR43053">
    <property type="entry name" value="GLYCOSIDASE FAMILY 31"/>
    <property type="match status" value="1"/>
</dbReference>
<evidence type="ECO:0000256" key="5">
    <source>
        <dbReference type="PIRNR" id="PIRNR005536"/>
    </source>
</evidence>
<dbReference type="Pfam" id="PF16875">
    <property type="entry name" value="Glyco_hydro_36N"/>
    <property type="match status" value="1"/>
</dbReference>
<sequence length="733" mass="83831">MHAQCIFYNINNNTMKKLLATLLVLTACLHVSAQESKQIRISTERTDLILEVAPNGRLYQAYLGDKLLNDRDLSHLSGRSRGWEVYPGSGGEDYFEPAVAITNNDGNPSTILRYVSSEQKTVEGGTETIIRMKDDQYPVDVTLHYVSYPKQNVIKTWSEITHQQKKPVTLWRYASTMLYFANQKYYLTEFSSDWAKEVQMSTQQLQPGKKILDTKLGSRAAMHMQPFFELGLEQPAQEHQGQVILGTIGWTGNFQFTFEVDNEGNLRVIPAINPYASDYQLKANEIFTTPEFIFTLSNNGTGEASRNLHNWARNYQLKDGQGDRMTLLNNWENTYFTFDEELLGKLMKEAKHLGVDMFLLDDGWFGNKHPRNDDHAGLGDWEAMKSKLPGGIPALVEKAKEAGVKFGIWIEPEMVNPQSDLFEAHPDWAIHYPNRETYYYRNQLVLDLSNPKVQDFVFGVVDKIMTENPDVAFFKWDCNSPITNIYSPYLKDKQGQLYIDHVRGIYNVLKRVKEKYPNVPMMLCSGGGARCDYEALKYFTEFWCSDNTDPIERLFIQWGFSQFFPSKAMCAHVTSWNSRTSVKFRTDVASMCKLGFDIGLKDMKADELTYCQEAVANYKRLKPVILDGDQYRLISPYESNHMAIMYAAPDASKAVLFAYDIHPRFGEKLLPIKLQGLDAGKMYRVKEINLMPGRKSNLPGNEKIFSGDYLMKIGLNAFTTSQTHSRVIELVAE</sequence>
<dbReference type="PRINTS" id="PR00743">
    <property type="entry name" value="GLHYDRLASE36"/>
</dbReference>